<gene>
    <name evidence="2" type="ORF">FHG64_02300</name>
</gene>
<accession>A0A5B7WZ28</accession>
<feature type="transmembrane region" description="Helical" evidence="1">
    <location>
        <begin position="71"/>
        <end position="96"/>
    </location>
</feature>
<proteinExistence type="predicted"/>
<evidence type="ECO:0000313" key="3">
    <source>
        <dbReference type="Proteomes" id="UP000309016"/>
    </source>
</evidence>
<protein>
    <submittedName>
        <fullName evidence="2">DUF4190 domain-containing protein</fullName>
    </submittedName>
</protein>
<evidence type="ECO:0000313" key="2">
    <source>
        <dbReference type="EMBL" id="QCY68320.1"/>
    </source>
</evidence>
<dbReference type="NCBIfam" id="NF040945">
    <property type="entry name" value="CCC_membrane"/>
    <property type="match status" value="1"/>
</dbReference>
<keyword evidence="1" id="KW-0812">Transmembrane</keyword>
<dbReference type="EMBL" id="CP040812">
    <property type="protein sequence ID" value="QCY68320.1"/>
    <property type="molecule type" value="Genomic_DNA"/>
</dbReference>
<dbReference type="OrthoDB" id="1099888at2"/>
<keyword evidence="3" id="KW-1185">Reference proteome</keyword>
<dbReference type="RefSeq" id="WP_139064896.1">
    <property type="nucleotide sequence ID" value="NZ_CP040812.1"/>
</dbReference>
<reference evidence="2 3" key="1">
    <citation type="submission" date="2019-06" db="EMBL/GenBank/DDBJ databases">
        <title>Complete genome sequence of Antarcticibacterium flavum KCTC 52984T from an Antarctic marine sediment.</title>
        <authorList>
            <person name="Lee Y.M."/>
            <person name="Shin S.C."/>
        </authorList>
    </citation>
    <scope>NUCLEOTIDE SEQUENCE [LARGE SCALE GENOMIC DNA]</scope>
    <source>
        <strain evidence="2 3">KCTC 52984</strain>
    </source>
</reference>
<dbReference type="Pfam" id="PF07666">
    <property type="entry name" value="MpPF26"/>
    <property type="match status" value="1"/>
</dbReference>
<name>A0A5B7WZ28_9FLAO</name>
<keyword evidence="1" id="KW-1133">Transmembrane helix</keyword>
<dbReference type="KEGG" id="afla:FHG64_02300"/>
<dbReference type="Proteomes" id="UP000309016">
    <property type="component" value="Chromosome"/>
</dbReference>
<evidence type="ECO:0000256" key="1">
    <source>
        <dbReference type="SAM" id="Phobius"/>
    </source>
</evidence>
<dbReference type="AlphaFoldDB" id="A0A5B7WZ28"/>
<keyword evidence="1" id="KW-0472">Membrane</keyword>
<organism evidence="2 3">
    <name type="scientific">Antarcticibacterium flavum</name>
    <dbReference type="NCBI Taxonomy" id="2058175"/>
    <lineage>
        <taxon>Bacteria</taxon>
        <taxon>Pseudomonadati</taxon>
        <taxon>Bacteroidota</taxon>
        <taxon>Flavobacteriia</taxon>
        <taxon>Flavobacteriales</taxon>
        <taxon>Flavobacteriaceae</taxon>
        <taxon>Antarcticibacterium</taxon>
    </lineage>
</organism>
<dbReference type="InterPro" id="IPR011655">
    <property type="entry name" value="MpPF26"/>
</dbReference>
<feature type="transmembrane region" description="Helical" evidence="1">
    <location>
        <begin position="16"/>
        <end position="45"/>
    </location>
</feature>
<sequence>MEIHNTERQQLPNATLILVFGILSIVGCCCWGVVGLIFGIVALVLSKKATDLYNSNPEAYTGYQNVKTGRILAIIGVILSVLVIIANIVMLVLYGVEGIEEMQREMIEQYGG</sequence>